<evidence type="ECO:0000259" key="3">
    <source>
        <dbReference type="Pfam" id="PF24595"/>
    </source>
</evidence>
<feature type="domain" description="Secretion system C-terminal sorting" evidence="2">
    <location>
        <begin position="576"/>
        <end position="648"/>
    </location>
</feature>
<dbReference type="InterPro" id="IPR055353">
    <property type="entry name" value="DUF7619"/>
</dbReference>
<protein>
    <submittedName>
        <fullName evidence="4">Uncharacterized protein</fullName>
    </submittedName>
</protein>
<gene>
    <name evidence="4" type="ORF">Q763_05985</name>
</gene>
<sequence length="649" mass="72003">MMVLFVTSVFGQTTANQPPDIVQCGLEVFDLTQQDEIILGAQDPEYFFVTYHETQIDAEENTNTISNPTQYVSVGNQQTIYARVNSSEDDTFAVTSFQIIWSSWENIDTNPPSPINVCDDDEDGVVILDLTSVIDEVVEDPSSYYITFHYIEMDVVTGDNPIENPEAFSTEQMGDWSEIWIRVENPETGCYVIHSIPFYMEPCTDSTVSGDLRFGDMADFGCIDGPPAAHVMVKMTHDNDVFYTYTDANGHYTFYNVPDGVNEISVLGQGIYTYVSEPISYQVTAPGVFEDIYFCLESPEPIDDVSVYMVLQQPRPGFPMYGYMVVQNLGNTTANGTISLEFDDSLVSFVNSVPALTQSGNTLSVNYSAMAGSQYLVYYLEFLVEQPPTVNLGDEITFTANVTTDGDDIDLSNNEDVLTLIAVNSYDPNDIACREGDYITEEQAEGYLNYYIRFQNTGNADAINVRIEDILDDKLDWETLQPLSASHDYRVEVENNTVQFIFDDINLPGEEVNEPESHGYIAYRIKPKAGAEIGDIFEATASIYFDFNEAIVTNTATTEIQSIMGLGENVLNQFALYPNPAKNIVNIAFGDSVANNVSISVSDISGKIVLATNISNSVNSFDVSALTSGMYFVTLTSDGKKQTKKLIIE</sequence>
<dbReference type="Pfam" id="PF24595">
    <property type="entry name" value="DUF7619"/>
    <property type="match status" value="1"/>
</dbReference>
<dbReference type="EMBL" id="JRLV01000005">
    <property type="protein sequence ID" value="KGO82639.1"/>
    <property type="molecule type" value="Genomic_DNA"/>
</dbReference>
<dbReference type="SUPFAM" id="SSF117074">
    <property type="entry name" value="Hypothetical protein PA1324"/>
    <property type="match status" value="1"/>
</dbReference>
<dbReference type="AlphaFoldDB" id="A0A0A2LRT5"/>
<evidence type="ECO:0000256" key="1">
    <source>
        <dbReference type="ARBA" id="ARBA00022729"/>
    </source>
</evidence>
<dbReference type="NCBIfam" id="TIGR04183">
    <property type="entry name" value="Por_Secre_tail"/>
    <property type="match status" value="1"/>
</dbReference>
<dbReference type="eggNOG" id="COG4886">
    <property type="taxonomic scope" value="Bacteria"/>
</dbReference>
<keyword evidence="1" id="KW-0732">Signal</keyword>
<reference evidence="4 5" key="1">
    <citation type="submission" date="2013-09" db="EMBL/GenBank/DDBJ databases">
        <authorList>
            <person name="Zeng Z."/>
            <person name="Chen C."/>
        </authorList>
    </citation>
    <scope>NUCLEOTIDE SEQUENCE [LARGE SCALE GENOMIC DNA]</scope>
    <source>
        <strain evidence="4 5">F44-8</strain>
    </source>
</reference>
<organism evidence="4 5">
    <name type="scientific">Flavobacterium beibuense F44-8</name>
    <dbReference type="NCBI Taxonomy" id="1406840"/>
    <lineage>
        <taxon>Bacteria</taxon>
        <taxon>Pseudomonadati</taxon>
        <taxon>Bacteroidota</taxon>
        <taxon>Flavobacteriia</taxon>
        <taxon>Flavobacteriales</taxon>
        <taxon>Flavobacteriaceae</taxon>
        <taxon>Flavobacterium</taxon>
    </lineage>
</organism>
<evidence type="ECO:0000313" key="5">
    <source>
        <dbReference type="Proteomes" id="UP000030129"/>
    </source>
</evidence>
<name>A0A0A2LRT5_9FLAO</name>
<dbReference type="Pfam" id="PF18962">
    <property type="entry name" value="Por_Secre_tail"/>
    <property type="match status" value="1"/>
</dbReference>
<dbReference type="eggNOG" id="COG4935">
    <property type="taxonomic scope" value="Bacteria"/>
</dbReference>
<comment type="caution">
    <text evidence="4">The sequence shown here is derived from an EMBL/GenBank/DDBJ whole genome shotgun (WGS) entry which is preliminary data.</text>
</comment>
<accession>A0A0A2LRT5</accession>
<dbReference type="STRING" id="1406840.Q763_05985"/>
<dbReference type="Proteomes" id="UP000030129">
    <property type="component" value="Unassembled WGS sequence"/>
</dbReference>
<feature type="domain" description="DUF7619" evidence="3">
    <location>
        <begin position="427"/>
        <end position="559"/>
    </location>
</feature>
<proteinExistence type="predicted"/>
<dbReference type="InterPro" id="IPR026444">
    <property type="entry name" value="Secre_tail"/>
</dbReference>
<keyword evidence="5" id="KW-1185">Reference proteome</keyword>
<evidence type="ECO:0000313" key="4">
    <source>
        <dbReference type="EMBL" id="KGO82639.1"/>
    </source>
</evidence>
<evidence type="ECO:0000259" key="2">
    <source>
        <dbReference type="Pfam" id="PF18962"/>
    </source>
</evidence>